<dbReference type="Proteomes" id="UP000809789">
    <property type="component" value="Unassembled WGS sequence"/>
</dbReference>
<feature type="compositionally biased region" description="Basic and acidic residues" evidence="1">
    <location>
        <begin position="289"/>
        <end position="303"/>
    </location>
</feature>
<feature type="region of interest" description="Disordered" evidence="1">
    <location>
        <begin position="334"/>
        <end position="354"/>
    </location>
</feature>
<dbReference type="EMBL" id="JAESVG020000001">
    <property type="protein sequence ID" value="KAG8630873.1"/>
    <property type="molecule type" value="Genomic_DNA"/>
</dbReference>
<dbReference type="PANTHER" id="PTHR42103:SF2">
    <property type="entry name" value="AB HYDROLASE-1 DOMAIN-CONTAINING PROTEIN"/>
    <property type="match status" value="1"/>
</dbReference>
<organism evidence="2 3">
    <name type="scientific">Elsinoe batatas</name>
    <dbReference type="NCBI Taxonomy" id="2601811"/>
    <lineage>
        <taxon>Eukaryota</taxon>
        <taxon>Fungi</taxon>
        <taxon>Dikarya</taxon>
        <taxon>Ascomycota</taxon>
        <taxon>Pezizomycotina</taxon>
        <taxon>Dothideomycetes</taxon>
        <taxon>Dothideomycetidae</taxon>
        <taxon>Myriangiales</taxon>
        <taxon>Elsinoaceae</taxon>
        <taxon>Elsinoe</taxon>
    </lineage>
</organism>
<feature type="compositionally biased region" description="Basic and acidic residues" evidence="1">
    <location>
        <begin position="337"/>
        <end position="351"/>
    </location>
</feature>
<feature type="compositionally biased region" description="Low complexity" evidence="1">
    <location>
        <begin position="51"/>
        <end position="75"/>
    </location>
</feature>
<comment type="caution">
    <text evidence="2">The sequence shown here is derived from an EMBL/GenBank/DDBJ whole genome shotgun (WGS) entry which is preliminary data.</text>
</comment>
<dbReference type="InterPro" id="IPR029058">
    <property type="entry name" value="AB_hydrolase_fold"/>
</dbReference>
<accession>A0A8K0LA34</accession>
<feature type="region of interest" description="Disordered" evidence="1">
    <location>
        <begin position="51"/>
        <end position="87"/>
    </location>
</feature>
<dbReference type="Gene3D" id="3.40.50.1820">
    <property type="entry name" value="alpha/beta hydrolase"/>
    <property type="match status" value="1"/>
</dbReference>
<keyword evidence="3" id="KW-1185">Reference proteome</keyword>
<evidence type="ECO:0000313" key="3">
    <source>
        <dbReference type="Proteomes" id="UP000809789"/>
    </source>
</evidence>
<feature type="region of interest" description="Disordered" evidence="1">
    <location>
        <begin position="254"/>
        <end position="322"/>
    </location>
</feature>
<reference evidence="2" key="1">
    <citation type="submission" date="2021-07" db="EMBL/GenBank/DDBJ databases">
        <title>Elsinoe batatas strain:CRI-CJ2 Genome sequencing and assembly.</title>
        <authorList>
            <person name="Huang L."/>
        </authorList>
    </citation>
    <scope>NUCLEOTIDE SEQUENCE</scope>
    <source>
        <strain evidence="2">CRI-CJ2</strain>
    </source>
</reference>
<sequence length="495" mass="53092">MPSHPPHHRCRTTSSIRHRSHHHHHPRALINFTIPSIHDDVALTCRIYHPPRSSSHSSSNPSPTPSTSASTLPSSASPPPYPSRSRTSPIKAAVVAHPYGPLGGSYDDPIVLACAETLLGQGYIVATFNFRGAGGSKGKTSWSARGEVGDYMSVVGLLVHYLSALSTGRDKATPVGGAEDAGEQGHDSGPVKPQGNGGVVELVLGGYSYGSLILSLLPSVEDILAHFASPEEGTAAAEIKLRAERLAEETLRAEHAAEENSLRGRERLKPSDALGGAHGRGGIVVGGEETPRGVRRRSQDQHSHLHGSRGSLEHARQSLDQVPRRVKRVVQRVGSGRLERHGQEGGVEHGEGQGQGALVVRPRYLLISPLLPPISGFLSMSFSSMLPRRLGGWIHGSGDKGEGDPGQAMFTSHPTLAIFGSEDGFTGGDRLVSWSNKMQGEAGKPGKDDAGKSQESEFEYLLVEEAGHFWREEGVENIMRRRIEEWISKLDDGDV</sequence>
<proteinExistence type="predicted"/>
<dbReference type="AlphaFoldDB" id="A0A8K0LA34"/>
<dbReference type="SUPFAM" id="SSF53474">
    <property type="entry name" value="alpha/beta-Hydrolases"/>
    <property type="match status" value="1"/>
</dbReference>
<protein>
    <submittedName>
        <fullName evidence="2">Uncharacterized protein</fullName>
    </submittedName>
</protein>
<feature type="compositionally biased region" description="Gly residues" evidence="1">
    <location>
        <begin position="276"/>
        <end position="285"/>
    </location>
</feature>
<evidence type="ECO:0000313" key="2">
    <source>
        <dbReference type="EMBL" id="KAG8630873.1"/>
    </source>
</evidence>
<feature type="region of interest" description="Disordered" evidence="1">
    <location>
        <begin position="170"/>
        <end position="194"/>
    </location>
</feature>
<feature type="compositionally biased region" description="Basic and acidic residues" evidence="1">
    <location>
        <begin position="254"/>
        <end position="270"/>
    </location>
</feature>
<dbReference type="PANTHER" id="PTHR42103">
    <property type="entry name" value="ALPHA/BETA-HYDROLASES SUPERFAMILY PROTEIN"/>
    <property type="match status" value="1"/>
</dbReference>
<dbReference type="OrthoDB" id="10260961at2759"/>
<name>A0A8K0LA34_9PEZI</name>
<evidence type="ECO:0000256" key="1">
    <source>
        <dbReference type="SAM" id="MobiDB-lite"/>
    </source>
</evidence>
<gene>
    <name evidence="2" type="ORF">KVT40_000013</name>
</gene>
<feature type="region of interest" description="Disordered" evidence="1">
    <location>
        <begin position="1"/>
        <end position="24"/>
    </location>
</feature>